<proteinExistence type="predicted"/>
<dbReference type="AlphaFoldDB" id="A0A931BR74"/>
<sequence length="179" mass="19320">MLTVIHINGPINSGKSTVGYALSRLLPDAVFIDGDDHDAPEDAPLLIRISAALQRIKAFITGTDATYLVVAYPLDQLSYEQLRAAADDRGAHYLVLTLAPPAEVALANRGERILSQEERERIFEMYREGYHARAFSNLVLDTAGLTPEESTDRAASMILDVLSRQNALGVAVGSSAPGV</sequence>
<reference evidence="1" key="1">
    <citation type="submission" date="2020-11" db="EMBL/GenBank/DDBJ databases">
        <authorList>
            <person name="Kim M.K."/>
        </authorList>
    </citation>
    <scope>NUCLEOTIDE SEQUENCE</scope>
    <source>
        <strain evidence="1">BT350</strain>
    </source>
</reference>
<dbReference type="InterPro" id="IPR027417">
    <property type="entry name" value="P-loop_NTPase"/>
</dbReference>
<accession>A0A931BR74</accession>
<evidence type="ECO:0000313" key="2">
    <source>
        <dbReference type="Proteomes" id="UP000599312"/>
    </source>
</evidence>
<dbReference type="RefSeq" id="WP_196271747.1">
    <property type="nucleotide sequence ID" value="NZ_JADQDO010000004.1"/>
</dbReference>
<name>A0A931BR74_9HYPH</name>
<comment type="caution">
    <text evidence="1">The sequence shown here is derived from an EMBL/GenBank/DDBJ whole genome shotgun (WGS) entry which is preliminary data.</text>
</comment>
<keyword evidence="1" id="KW-0808">Transferase</keyword>
<dbReference type="SUPFAM" id="SSF52540">
    <property type="entry name" value="P-loop containing nucleoside triphosphate hydrolases"/>
    <property type="match status" value="1"/>
</dbReference>
<keyword evidence="1" id="KW-0418">Kinase</keyword>
<organism evidence="1 2">
    <name type="scientific">Microvirga alba</name>
    <dbReference type="NCBI Taxonomy" id="2791025"/>
    <lineage>
        <taxon>Bacteria</taxon>
        <taxon>Pseudomonadati</taxon>
        <taxon>Pseudomonadota</taxon>
        <taxon>Alphaproteobacteria</taxon>
        <taxon>Hyphomicrobiales</taxon>
        <taxon>Methylobacteriaceae</taxon>
        <taxon>Microvirga</taxon>
    </lineage>
</organism>
<dbReference type="GO" id="GO:0016301">
    <property type="term" value="F:kinase activity"/>
    <property type="evidence" value="ECO:0007669"/>
    <property type="project" value="UniProtKB-KW"/>
</dbReference>
<gene>
    <name evidence="1" type="ORF">I2H38_10195</name>
</gene>
<dbReference type="Proteomes" id="UP000599312">
    <property type="component" value="Unassembled WGS sequence"/>
</dbReference>
<protein>
    <submittedName>
        <fullName evidence="1">Shikimate kinase</fullName>
    </submittedName>
</protein>
<keyword evidence="2" id="KW-1185">Reference proteome</keyword>
<dbReference type="Gene3D" id="3.40.50.300">
    <property type="entry name" value="P-loop containing nucleotide triphosphate hydrolases"/>
    <property type="match status" value="1"/>
</dbReference>
<dbReference type="EMBL" id="JADQDO010000004">
    <property type="protein sequence ID" value="MBF9233745.1"/>
    <property type="molecule type" value="Genomic_DNA"/>
</dbReference>
<evidence type="ECO:0000313" key="1">
    <source>
        <dbReference type="EMBL" id="MBF9233745.1"/>
    </source>
</evidence>